<evidence type="ECO:0000313" key="2">
    <source>
        <dbReference type="EMBL" id="KDP21973.1"/>
    </source>
</evidence>
<feature type="region of interest" description="Disordered" evidence="1">
    <location>
        <begin position="33"/>
        <end position="54"/>
    </location>
</feature>
<keyword evidence="3" id="KW-1185">Reference proteome</keyword>
<proteinExistence type="predicted"/>
<protein>
    <submittedName>
        <fullName evidence="2">Uncharacterized protein</fullName>
    </submittedName>
</protein>
<dbReference type="Proteomes" id="UP000027138">
    <property type="component" value="Unassembled WGS sequence"/>
</dbReference>
<dbReference type="EMBL" id="KK915521">
    <property type="protein sequence ID" value="KDP21973.1"/>
    <property type="molecule type" value="Genomic_DNA"/>
</dbReference>
<sequence length="72" mass="7712">MPLFRQKILKNRPADSFPLFFLGKLLGSHGGDGHCLAPTKEESSPAEPATGRSSWSGVACELTCLKEVVSLP</sequence>
<evidence type="ECO:0000256" key="1">
    <source>
        <dbReference type="SAM" id="MobiDB-lite"/>
    </source>
</evidence>
<evidence type="ECO:0000313" key="3">
    <source>
        <dbReference type="Proteomes" id="UP000027138"/>
    </source>
</evidence>
<organism evidence="2 3">
    <name type="scientific">Jatropha curcas</name>
    <name type="common">Barbados nut</name>
    <dbReference type="NCBI Taxonomy" id="180498"/>
    <lineage>
        <taxon>Eukaryota</taxon>
        <taxon>Viridiplantae</taxon>
        <taxon>Streptophyta</taxon>
        <taxon>Embryophyta</taxon>
        <taxon>Tracheophyta</taxon>
        <taxon>Spermatophyta</taxon>
        <taxon>Magnoliopsida</taxon>
        <taxon>eudicotyledons</taxon>
        <taxon>Gunneridae</taxon>
        <taxon>Pentapetalae</taxon>
        <taxon>rosids</taxon>
        <taxon>fabids</taxon>
        <taxon>Malpighiales</taxon>
        <taxon>Euphorbiaceae</taxon>
        <taxon>Crotonoideae</taxon>
        <taxon>Jatropheae</taxon>
        <taxon>Jatropha</taxon>
    </lineage>
</organism>
<dbReference type="AlphaFoldDB" id="A0A067JGP2"/>
<gene>
    <name evidence="2" type="ORF">JCGZ_03186</name>
</gene>
<name>A0A067JGP2_JATCU</name>
<accession>A0A067JGP2</accession>
<reference evidence="2 3" key="1">
    <citation type="journal article" date="2014" name="PLoS ONE">
        <title>Global Analysis of Gene Expression Profiles in Physic Nut (Jatropha curcas L.) Seedlings Exposed to Salt Stress.</title>
        <authorList>
            <person name="Zhang L."/>
            <person name="Zhang C."/>
            <person name="Wu P."/>
            <person name="Chen Y."/>
            <person name="Li M."/>
            <person name="Jiang H."/>
            <person name="Wu G."/>
        </authorList>
    </citation>
    <scope>NUCLEOTIDE SEQUENCE [LARGE SCALE GENOMIC DNA]</scope>
    <source>
        <strain evidence="3">cv. GZQX0401</strain>
        <tissue evidence="2">Young leaves</tissue>
    </source>
</reference>